<gene>
    <name evidence="3" type="ORF">FM105_10095</name>
</gene>
<dbReference type="AlphaFoldDB" id="A0A1X6XIM4"/>
<feature type="chain" id="PRO_5039003463" evidence="2">
    <location>
        <begin position="23"/>
        <end position="108"/>
    </location>
</feature>
<dbReference type="Proteomes" id="UP000196581">
    <property type="component" value="Unassembled WGS sequence"/>
</dbReference>
<organism evidence="3 4">
    <name type="scientific">Brevibacterium yomogidense</name>
    <dbReference type="NCBI Taxonomy" id="946573"/>
    <lineage>
        <taxon>Bacteria</taxon>
        <taxon>Bacillati</taxon>
        <taxon>Actinomycetota</taxon>
        <taxon>Actinomycetes</taxon>
        <taxon>Micrococcales</taxon>
        <taxon>Brevibacteriaceae</taxon>
        <taxon>Brevibacterium</taxon>
    </lineage>
</organism>
<feature type="signal peptide" evidence="2">
    <location>
        <begin position="1"/>
        <end position="22"/>
    </location>
</feature>
<reference evidence="4" key="1">
    <citation type="submission" date="2017-02" db="EMBL/GenBank/DDBJ databases">
        <authorList>
            <person name="Dridi B."/>
        </authorList>
    </citation>
    <scope>NUCLEOTIDE SEQUENCE [LARGE SCALE GENOMIC DNA]</scope>
    <source>
        <strain evidence="4">B Co 03.10</strain>
    </source>
</reference>
<protein>
    <submittedName>
        <fullName evidence="3">Uncharacterized protein</fullName>
    </submittedName>
</protein>
<dbReference type="RefSeq" id="WP_087007797.1">
    <property type="nucleotide sequence ID" value="NZ_FWFF01000017.1"/>
</dbReference>
<evidence type="ECO:0000256" key="1">
    <source>
        <dbReference type="SAM" id="MobiDB-lite"/>
    </source>
</evidence>
<dbReference type="EMBL" id="FWFF01000017">
    <property type="protein sequence ID" value="SLM99006.1"/>
    <property type="molecule type" value="Genomic_DNA"/>
</dbReference>
<evidence type="ECO:0000313" key="4">
    <source>
        <dbReference type="Proteomes" id="UP000196581"/>
    </source>
</evidence>
<proteinExistence type="predicted"/>
<keyword evidence="2" id="KW-0732">Signal</keyword>
<accession>A0A1X6XIM4</accession>
<keyword evidence="4" id="KW-1185">Reference proteome</keyword>
<evidence type="ECO:0000256" key="2">
    <source>
        <dbReference type="SAM" id="SignalP"/>
    </source>
</evidence>
<evidence type="ECO:0000313" key="3">
    <source>
        <dbReference type="EMBL" id="SLM99006.1"/>
    </source>
</evidence>
<feature type="region of interest" description="Disordered" evidence="1">
    <location>
        <begin position="35"/>
        <end position="66"/>
    </location>
</feature>
<name>A0A1X6XIM4_9MICO</name>
<sequence>MNIGTRLLLSAALAVGSTVGAAALGQTVVRDTQAEVGAAAPQSIATEGAGTDGEADAEADEREDRVAGVRAELTAAAAAGEISWDAAERVSDELGGYIRGDVSVSDIA</sequence>